<comment type="caution">
    <text evidence="2">The sequence shown here is derived from an EMBL/GenBank/DDBJ whole genome shotgun (WGS) entry which is preliminary data.</text>
</comment>
<organism evidence="2 3">
    <name type="scientific">Phocaeicola vulgatus</name>
    <name type="common">Bacteroides vulgatus</name>
    <dbReference type="NCBI Taxonomy" id="821"/>
    <lineage>
        <taxon>Bacteria</taxon>
        <taxon>Pseudomonadati</taxon>
        <taxon>Bacteroidota</taxon>
        <taxon>Bacteroidia</taxon>
        <taxon>Bacteroidales</taxon>
        <taxon>Bacteroidaceae</taxon>
        <taxon>Phocaeicola</taxon>
    </lineage>
</organism>
<proteinExistence type="predicted"/>
<keyword evidence="2" id="KW-0808">Transferase</keyword>
<evidence type="ECO:0000313" key="3">
    <source>
        <dbReference type="Proteomes" id="UP000469427"/>
    </source>
</evidence>
<protein>
    <submittedName>
        <fullName evidence="2">Glycosyltransferase family 4 protein</fullName>
    </submittedName>
</protein>
<dbReference type="Pfam" id="PF00534">
    <property type="entry name" value="Glycos_transf_1"/>
    <property type="match status" value="1"/>
</dbReference>
<dbReference type="GO" id="GO:0016757">
    <property type="term" value="F:glycosyltransferase activity"/>
    <property type="evidence" value="ECO:0007669"/>
    <property type="project" value="InterPro"/>
</dbReference>
<dbReference type="InterPro" id="IPR001296">
    <property type="entry name" value="Glyco_trans_1"/>
</dbReference>
<evidence type="ECO:0000313" key="2">
    <source>
        <dbReference type="EMBL" id="KAB6525792.1"/>
    </source>
</evidence>
<name>A0A6I0ZXD3_PHOVU</name>
<dbReference type="PANTHER" id="PTHR12526">
    <property type="entry name" value="GLYCOSYLTRANSFERASE"/>
    <property type="match status" value="1"/>
</dbReference>
<reference evidence="2 3" key="1">
    <citation type="journal article" date="2019" name="Nat. Med.">
        <title>A library of human gut bacterial isolates paired with longitudinal multiomics data enables mechanistic microbiome research.</title>
        <authorList>
            <person name="Poyet M."/>
            <person name="Groussin M."/>
            <person name="Gibbons S.M."/>
            <person name="Avila-Pacheco J."/>
            <person name="Jiang X."/>
            <person name="Kearney S.M."/>
            <person name="Perrotta A.R."/>
            <person name="Berdy B."/>
            <person name="Zhao S."/>
            <person name="Lieberman T.D."/>
            <person name="Swanson P.K."/>
            <person name="Smith M."/>
            <person name="Roesemann S."/>
            <person name="Alexander J.E."/>
            <person name="Rich S.A."/>
            <person name="Livny J."/>
            <person name="Vlamakis H."/>
            <person name="Clish C."/>
            <person name="Bullock K."/>
            <person name="Deik A."/>
            <person name="Scott J."/>
            <person name="Pierce K.A."/>
            <person name="Xavier R.J."/>
            <person name="Alm E.J."/>
        </authorList>
    </citation>
    <scope>NUCLEOTIDE SEQUENCE [LARGE SCALE GENOMIC DNA]</scope>
    <source>
        <strain evidence="2 3">BIOML-A122</strain>
    </source>
</reference>
<dbReference type="SUPFAM" id="SSF53756">
    <property type="entry name" value="UDP-Glycosyltransferase/glycogen phosphorylase"/>
    <property type="match status" value="1"/>
</dbReference>
<accession>A0A6I0ZXD3</accession>
<gene>
    <name evidence="2" type="ORF">GAY98_12390</name>
</gene>
<dbReference type="AlphaFoldDB" id="A0A6I0ZXD3"/>
<dbReference type="Proteomes" id="UP000469427">
    <property type="component" value="Unassembled WGS sequence"/>
</dbReference>
<dbReference type="EMBL" id="WDBI01000019">
    <property type="protein sequence ID" value="KAB6525792.1"/>
    <property type="molecule type" value="Genomic_DNA"/>
</dbReference>
<evidence type="ECO:0000259" key="1">
    <source>
        <dbReference type="Pfam" id="PF00534"/>
    </source>
</evidence>
<dbReference type="RefSeq" id="WP_149937413.1">
    <property type="nucleotide sequence ID" value="NZ_CP072234.1"/>
</dbReference>
<sequence length="391" mass="45261">MKILFFNIGPANPLLGGVQSVTHYLAHYFNSLGHEVYIISIYRTSDYLDDIQFYLPDQKRSDSDANKQFLMDFIKEMHIEIVINQTCLDPKLSVFLPVIKKMRVQLVSVFHTQPYGIYGIKAFPKICNTISGEKIRNLVDAFMHFAFKLKYGKYLKRMLQYSDKLVMLSDKFINEFLYFTGKKYAEKVLSISNPVTIDGIFSGKKEKMVLFVGRISQEKGVDKILEVWSGICHEEKYKEWQLVIIGDGEKREQLEKYAIDMKLINYSFEGFQKPDGYYDKAKIFCMASSFEGFGLVLVEAMSYGVVPMAFNSFPNCSDIIDDNKNGILITPFSINEYRKKIIELMENDKKWMEMSASSINKSKEYSIECIGTKWLDLFYSLLNNKELVNGE</sequence>
<dbReference type="PANTHER" id="PTHR12526:SF628">
    <property type="entry name" value="MANNOSYLGLUCOSYLGLYCERATE SYNTHASE"/>
    <property type="match status" value="1"/>
</dbReference>
<feature type="domain" description="Glycosyl transferase family 1" evidence="1">
    <location>
        <begin position="203"/>
        <end position="355"/>
    </location>
</feature>
<dbReference type="Gene3D" id="3.40.50.2000">
    <property type="entry name" value="Glycogen Phosphorylase B"/>
    <property type="match status" value="2"/>
</dbReference>